<feature type="region of interest" description="Disordered" evidence="1">
    <location>
        <begin position="1"/>
        <end position="40"/>
    </location>
</feature>
<name>A0AAV7UMB3_PLEWA</name>
<evidence type="ECO:0000313" key="3">
    <source>
        <dbReference type="Proteomes" id="UP001066276"/>
    </source>
</evidence>
<dbReference type="AlphaFoldDB" id="A0AAV7UMB3"/>
<proteinExistence type="predicted"/>
<evidence type="ECO:0000313" key="2">
    <source>
        <dbReference type="EMBL" id="KAJ1189465.1"/>
    </source>
</evidence>
<evidence type="ECO:0000256" key="1">
    <source>
        <dbReference type="SAM" id="MobiDB-lite"/>
    </source>
</evidence>
<comment type="caution">
    <text evidence="2">The sequence shown here is derived from an EMBL/GenBank/DDBJ whole genome shotgun (WGS) entry which is preliminary data.</text>
</comment>
<sequence>MPGRQQSPETPKIRPDRSRGSFGARAETGTQTQRGAERTGVVVVEPCEQVRRDTPAVGGDGGVLRGHPHRCRLSRRQVLMSPNLTDGLRLRTAENRARLPGVSLVAWPDCDPAEDEEGAAVRDRRGPA</sequence>
<feature type="compositionally biased region" description="Basic and acidic residues" evidence="1">
    <location>
        <begin position="119"/>
        <end position="128"/>
    </location>
</feature>
<keyword evidence="3" id="KW-1185">Reference proteome</keyword>
<gene>
    <name evidence="2" type="ORF">NDU88_006210</name>
</gene>
<protein>
    <submittedName>
        <fullName evidence="2">Uncharacterized protein</fullName>
    </submittedName>
</protein>
<feature type="region of interest" description="Disordered" evidence="1">
    <location>
        <begin position="109"/>
        <end position="128"/>
    </location>
</feature>
<accession>A0AAV7UMB3</accession>
<reference evidence="2" key="1">
    <citation type="journal article" date="2022" name="bioRxiv">
        <title>Sequencing and chromosome-scale assembly of the giantPleurodeles waltlgenome.</title>
        <authorList>
            <person name="Brown T."/>
            <person name="Elewa A."/>
            <person name="Iarovenko S."/>
            <person name="Subramanian E."/>
            <person name="Araus A.J."/>
            <person name="Petzold A."/>
            <person name="Susuki M."/>
            <person name="Suzuki K.-i.T."/>
            <person name="Hayashi T."/>
            <person name="Toyoda A."/>
            <person name="Oliveira C."/>
            <person name="Osipova E."/>
            <person name="Leigh N.D."/>
            <person name="Simon A."/>
            <person name="Yun M.H."/>
        </authorList>
    </citation>
    <scope>NUCLEOTIDE SEQUENCE</scope>
    <source>
        <strain evidence="2">20211129_DDA</strain>
        <tissue evidence="2">Liver</tissue>
    </source>
</reference>
<organism evidence="2 3">
    <name type="scientific">Pleurodeles waltl</name>
    <name type="common">Iberian ribbed newt</name>
    <dbReference type="NCBI Taxonomy" id="8319"/>
    <lineage>
        <taxon>Eukaryota</taxon>
        <taxon>Metazoa</taxon>
        <taxon>Chordata</taxon>
        <taxon>Craniata</taxon>
        <taxon>Vertebrata</taxon>
        <taxon>Euteleostomi</taxon>
        <taxon>Amphibia</taxon>
        <taxon>Batrachia</taxon>
        <taxon>Caudata</taxon>
        <taxon>Salamandroidea</taxon>
        <taxon>Salamandridae</taxon>
        <taxon>Pleurodelinae</taxon>
        <taxon>Pleurodeles</taxon>
    </lineage>
</organism>
<dbReference type="Proteomes" id="UP001066276">
    <property type="component" value="Chromosome 3_1"/>
</dbReference>
<dbReference type="EMBL" id="JANPWB010000005">
    <property type="protein sequence ID" value="KAJ1189465.1"/>
    <property type="molecule type" value="Genomic_DNA"/>
</dbReference>